<name>W0F519_9BACT</name>
<protein>
    <submittedName>
        <fullName evidence="1">Uncharacterized protein</fullName>
    </submittedName>
</protein>
<dbReference type="EMBL" id="CP007035">
    <property type="protein sequence ID" value="AHF18102.1"/>
    <property type="molecule type" value="Genomic_DNA"/>
</dbReference>
<evidence type="ECO:0000313" key="1">
    <source>
        <dbReference type="EMBL" id="AHF18102.1"/>
    </source>
</evidence>
<keyword evidence="2" id="KW-1185">Reference proteome</keyword>
<evidence type="ECO:0000313" key="2">
    <source>
        <dbReference type="Proteomes" id="UP000003586"/>
    </source>
</evidence>
<reference evidence="1 2" key="1">
    <citation type="submission" date="2013-12" db="EMBL/GenBank/DDBJ databases">
        <authorList>
            <consortium name="DOE Joint Genome Institute"/>
            <person name="Eisen J."/>
            <person name="Huntemann M."/>
            <person name="Han J."/>
            <person name="Chen A."/>
            <person name="Kyrpides N."/>
            <person name="Mavromatis K."/>
            <person name="Markowitz V."/>
            <person name="Palaniappan K."/>
            <person name="Ivanova N."/>
            <person name="Schaumberg A."/>
            <person name="Pati A."/>
            <person name="Liolios K."/>
            <person name="Nordberg H.P."/>
            <person name="Cantor M.N."/>
            <person name="Hua S.X."/>
            <person name="Woyke T."/>
        </authorList>
    </citation>
    <scope>NUCLEOTIDE SEQUENCE [LARGE SCALE GENOMIC DNA]</scope>
    <source>
        <strain evidence="2">DSM 19437</strain>
    </source>
</reference>
<dbReference type="KEGG" id="nso:NIASO_20640"/>
<dbReference type="HOGENOM" id="CLU_3155375_0_0_10"/>
<dbReference type="AlphaFoldDB" id="W0F519"/>
<dbReference type="STRING" id="929713.NIASO_20640"/>
<gene>
    <name evidence="1" type="ORF">NIASO_20640</name>
</gene>
<accession>W0F519</accession>
<organism evidence="1 2">
    <name type="scientific">Niabella soli DSM 19437</name>
    <dbReference type="NCBI Taxonomy" id="929713"/>
    <lineage>
        <taxon>Bacteria</taxon>
        <taxon>Pseudomonadati</taxon>
        <taxon>Bacteroidota</taxon>
        <taxon>Chitinophagia</taxon>
        <taxon>Chitinophagales</taxon>
        <taxon>Chitinophagaceae</taxon>
        <taxon>Niabella</taxon>
    </lineage>
</organism>
<dbReference type="Proteomes" id="UP000003586">
    <property type="component" value="Chromosome"/>
</dbReference>
<sequence length="48" mass="5620">MISYLLPFSCSAIEKRLKKSIDCLFNPGTSKIQFFYKSSFYFVQNNTL</sequence>
<proteinExistence type="predicted"/>